<feature type="compositionally biased region" description="Basic and acidic residues" evidence="1">
    <location>
        <begin position="16"/>
        <end position="27"/>
    </location>
</feature>
<feature type="region of interest" description="Disordered" evidence="1">
    <location>
        <begin position="294"/>
        <end position="362"/>
    </location>
</feature>
<evidence type="ECO:0000313" key="2">
    <source>
        <dbReference type="EMBL" id="KAJ8866103.1"/>
    </source>
</evidence>
<keyword evidence="3" id="KW-1185">Reference proteome</keyword>
<organism evidence="2 3">
    <name type="scientific">Dryococelus australis</name>
    <dbReference type="NCBI Taxonomy" id="614101"/>
    <lineage>
        <taxon>Eukaryota</taxon>
        <taxon>Metazoa</taxon>
        <taxon>Ecdysozoa</taxon>
        <taxon>Arthropoda</taxon>
        <taxon>Hexapoda</taxon>
        <taxon>Insecta</taxon>
        <taxon>Pterygota</taxon>
        <taxon>Neoptera</taxon>
        <taxon>Polyneoptera</taxon>
        <taxon>Phasmatodea</taxon>
        <taxon>Verophasmatodea</taxon>
        <taxon>Anareolatae</taxon>
        <taxon>Phasmatidae</taxon>
        <taxon>Eurycanthinae</taxon>
        <taxon>Dryococelus</taxon>
    </lineage>
</organism>
<reference evidence="2 3" key="1">
    <citation type="submission" date="2023-02" db="EMBL/GenBank/DDBJ databases">
        <title>LHISI_Scaffold_Assembly.</title>
        <authorList>
            <person name="Stuart O.P."/>
            <person name="Cleave R."/>
            <person name="Magrath M.J.L."/>
            <person name="Mikheyev A.S."/>
        </authorList>
    </citation>
    <scope>NUCLEOTIDE SEQUENCE [LARGE SCALE GENOMIC DNA]</scope>
    <source>
        <strain evidence="2">Daus_M_001</strain>
        <tissue evidence="2">Leg muscle</tissue>
    </source>
</reference>
<comment type="caution">
    <text evidence="2">The sequence shown here is derived from an EMBL/GenBank/DDBJ whole genome shotgun (WGS) entry which is preliminary data.</text>
</comment>
<evidence type="ECO:0000256" key="1">
    <source>
        <dbReference type="SAM" id="MobiDB-lite"/>
    </source>
</evidence>
<feature type="region of interest" description="Disordered" evidence="1">
    <location>
        <begin position="255"/>
        <end position="282"/>
    </location>
</feature>
<protein>
    <submittedName>
        <fullName evidence="2">Uncharacterized protein</fullName>
    </submittedName>
</protein>
<sequence>MVAKRGEYGVALECEGEGKREIPEKTRRPATSSGTIPTREKTPRTQFGLGGGRLMTSPGSRWNNPVHVGPPAAALRYGTASNPQTNGTLLCSLNVRDSLRPTFQLWSIHTEYLNFLNQTFEKITPCKTFFSSSLNEPTVAERLGCSPLTKANRVESPAGSLPDFRKWESCRTIPLVGEFSRGSPTSPPFHSGTAPFSLRLAFLKTSMLRAAQSPPPPLQSSVHSTSNPGKQESPLPARESGHVALCDADMRAMQSGGRRLSPCDAGRGEYGAASERGKREITKKTIPTSVIVRYDSHMRKSGSGPDCEHQSSETSTKNALDYRPRFSQLDSGERDRRRARREGRGERSEQREENLRLRASEQ</sequence>
<dbReference type="EMBL" id="JARBHB010000017">
    <property type="protein sequence ID" value="KAJ8866103.1"/>
    <property type="molecule type" value="Genomic_DNA"/>
</dbReference>
<gene>
    <name evidence="2" type="ORF">PR048_033627</name>
</gene>
<evidence type="ECO:0000313" key="3">
    <source>
        <dbReference type="Proteomes" id="UP001159363"/>
    </source>
</evidence>
<proteinExistence type="predicted"/>
<feature type="region of interest" description="Disordered" evidence="1">
    <location>
        <begin position="15"/>
        <end position="64"/>
    </location>
</feature>
<feature type="region of interest" description="Disordered" evidence="1">
    <location>
        <begin position="210"/>
        <end position="239"/>
    </location>
</feature>
<accession>A0ABQ9G1P9</accession>
<dbReference type="Proteomes" id="UP001159363">
    <property type="component" value="Chromosome 16"/>
</dbReference>
<name>A0ABQ9G1P9_9NEOP</name>
<feature type="compositionally biased region" description="Basic and acidic residues" evidence="1">
    <location>
        <begin position="331"/>
        <end position="362"/>
    </location>
</feature>